<feature type="compositionally biased region" description="Basic residues" evidence="1">
    <location>
        <begin position="8"/>
        <end position="22"/>
    </location>
</feature>
<dbReference type="RefSeq" id="NP_503399.2">
    <property type="nucleotide sequence ID" value="NM_070998.2"/>
</dbReference>
<dbReference type="KEGG" id="cel:CELE_Y75B7B.1"/>
<keyword evidence="2" id="KW-0240">DNA-directed RNA polymerase</keyword>
<dbReference type="eggNOG" id="ENOG502SVY6">
    <property type="taxonomic scope" value="Eukaryota"/>
</dbReference>
<feature type="compositionally biased region" description="Basic and acidic residues" evidence="1">
    <location>
        <begin position="68"/>
        <end position="77"/>
    </location>
</feature>
<dbReference type="AlphaFoldDB" id="Q9N4D3"/>
<sequence>MGLFSKGGFKRKAQKKNIKIKKKSEAKSNKPRPKSNRTSSGKIPSKSSTPLKERGLTVEQEQQKKKKTSENTRTEDFREQEEDAVNEEADAKPSKKARGKSSRRREGLVPTPIGQDLNVEVTSRGIDDTEMKRVVEKFKLEKKNATPITAPIDEKSKLLMDRLPTKKPCPVQKDNGMDEASSFYTKPKEAKKKSEVSVFLNMDDYDQFPKLADVLMMSPYNVFNADGVPFWAVNPEPNDEDLKTTAPIISVGSEHLELYHDKKITLQTIENTQLMLNELQPLTELMKRDEIHFTPQLVFSNTLRSIVNPQQMEEKQRSGSISDESQKPGKLVFDIEKVEEYVYSRSNPIESAKMLLQERKLSNVQTTTTSTAAATSNSCDEPL</sequence>
<dbReference type="GeneID" id="190699"/>
<dbReference type="Proteomes" id="UP000001940">
    <property type="component" value="Chromosome V"/>
</dbReference>
<feature type="compositionally biased region" description="Acidic residues" evidence="1">
    <location>
        <begin position="78"/>
        <end position="88"/>
    </location>
</feature>
<dbReference type="Pfam" id="PF05867">
    <property type="entry name" value="DUF851"/>
    <property type="match status" value="1"/>
</dbReference>
<dbReference type="GO" id="GO:0000428">
    <property type="term" value="C:DNA-directed RNA polymerase complex"/>
    <property type="evidence" value="ECO:0007669"/>
    <property type="project" value="UniProtKB-KW"/>
</dbReference>
<dbReference type="UCSC" id="Y75B7B.1">
    <property type="organism name" value="c. elegans"/>
</dbReference>
<keyword evidence="2" id="KW-0804">Transcription</keyword>
<dbReference type="HOGENOM" id="CLU_068326_0_0_1"/>
<proteinExistence type="predicted"/>
<organism evidence="2 3">
    <name type="scientific">Caenorhabditis elegans</name>
    <dbReference type="NCBI Taxonomy" id="6239"/>
    <lineage>
        <taxon>Eukaryota</taxon>
        <taxon>Metazoa</taxon>
        <taxon>Ecdysozoa</taxon>
        <taxon>Nematoda</taxon>
        <taxon>Chromadorea</taxon>
        <taxon>Rhabditida</taxon>
        <taxon>Rhabditina</taxon>
        <taxon>Rhabditomorpha</taxon>
        <taxon>Rhabditoidea</taxon>
        <taxon>Rhabditidae</taxon>
        <taxon>Peloderinae</taxon>
        <taxon>Caenorhabditis</taxon>
    </lineage>
</organism>
<evidence type="ECO:0000256" key="1">
    <source>
        <dbReference type="SAM" id="MobiDB-lite"/>
    </source>
</evidence>
<evidence type="ECO:0000313" key="2">
    <source>
        <dbReference type="EMBL" id="CCD67097.1"/>
    </source>
</evidence>
<feature type="compositionally biased region" description="Basic residues" evidence="1">
    <location>
        <begin position="94"/>
        <end position="103"/>
    </location>
</feature>
<evidence type="ECO:0000313" key="4">
    <source>
        <dbReference type="WormBase" id="Y75B7B.1"/>
    </source>
</evidence>
<dbReference type="InParanoid" id="Q9N4D3"/>
<gene>
    <name evidence="2" type="ORF">CELE_Y75B7B.1</name>
    <name evidence="2 4" type="ORF">Y75B7B.1</name>
</gene>
<dbReference type="EMBL" id="BX284605">
    <property type="protein sequence ID" value="CCD67097.1"/>
    <property type="molecule type" value="Genomic_DNA"/>
</dbReference>
<dbReference type="PaxDb" id="6239-Y75B7B.1"/>
<accession>Q9N4D3</accession>
<dbReference type="AGR" id="WB:WBGene00022288"/>
<dbReference type="OrthoDB" id="5867859at2759"/>
<dbReference type="SMR" id="Q9N4D3"/>
<dbReference type="Bgee" id="WBGene00022288">
    <property type="expression patterns" value="Expressed in adult organism and 4 other cell types or tissues"/>
</dbReference>
<dbReference type="InterPro" id="IPR008569">
    <property type="entry name" value="DUF851"/>
</dbReference>
<dbReference type="FunCoup" id="Q9N4D3">
    <property type="interactions" value="4"/>
</dbReference>
<dbReference type="PANTHER" id="PTHR21592">
    <property type="entry name" value="CHROMOSOME UNDETERMINED SCAFFOLD_25, WHOLE GENOME SHOTGUN SEQUENCE"/>
    <property type="match status" value="1"/>
</dbReference>
<feature type="region of interest" description="Disordered" evidence="1">
    <location>
        <begin position="361"/>
        <end position="383"/>
    </location>
</feature>
<feature type="compositionally biased region" description="Polar residues" evidence="1">
    <location>
        <begin position="36"/>
        <end position="50"/>
    </location>
</feature>
<reference evidence="2 3" key="1">
    <citation type="journal article" date="1998" name="Science">
        <title>Genome sequence of the nematode C. elegans: a platform for investigating biology.</title>
        <authorList>
            <consortium name="The C. elegans sequencing consortium"/>
            <person name="Sulson J.E."/>
            <person name="Waterston R."/>
        </authorList>
    </citation>
    <scope>NUCLEOTIDE SEQUENCE [LARGE SCALE GENOMIC DNA]</scope>
    <source>
        <strain evidence="2 3">Bristol N2</strain>
    </source>
</reference>
<name>Q9N4D3_CAEEL</name>
<keyword evidence="3" id="KW-1185">Reference proteome</keyword>
<protein>
    <submittedName>
        <fullName evidence="2">DNA-directed RNA polymerase III subunit RPC4</fullName>
    </submittedName>
</protein>
<evidence type="ECO:0000313" key="3">
    <source>
        <dbReference type="Proteomes" id="UP000001940"/>
    </source>
</evidence>
<feature type="compositionally biased region" description="Low complexity" evidence="1">
    <location>
        <begin position="366"/>
        <end position="376"/>
    </location>
</feature>
<dbReference type="STRING" id="6239.Y75B7B.1.1"/>
<dbReference type="OMA" id="WATVMEP"/>
<dbReference type="WormBase" id="Y75B7B.1">
    <property type="protein sequence ID" value="CE39989"/>
    <property type="gene ID" value="WBGene00022288"/>
</dbReference>
<dbReference type="PhylomeDB" id="Q9N4D3"/>
<dbReference type="PANTHER" id="PTHR21592:SF7">
    <property type="entry name" value="DNA-DIRECTED RNA POLYMERASE III SUBUNIT RPC4-RELATED"/>
    <property type="match status" value="1"/>
</dbReference>
<feature type="region of interest" description="Disordered" evidence="1">
    <location>
        <begin position="1"/>
        <end position="114"/>
    </location>
</feature>
<dbReference type="CTD" id="190699"/>